<accession>A0A7X4LK53</accession>
<evidence type="ECO:0000256" key="1">
    <source>
        <dbReference type="ARBA" id="ARBA00023125"/>
    </source>
</evidence>
<evidence type="ECO:0000313" key="4">
    <source>
        <dbReference type="EMBL" id="MZI93450.1"/>
    </source>
</evidence>
<dbReference type="GO" id="GO:0003677">
    <property type="term" value="F:DNA binding"/>
    <property type="evidence" value="ECO:0007669"/>
    <property type="project" value="UniProtKB-KW"/>
</dbReference>
<comment type="caution">
    <text evidence="4">The sequence shown here is derived from an EMBL/GenBank/DDBJ whole genome shotgun (WGS) entry which is preliminary data.</text>
</comment>
<dbReference type="PANTHER" id="PTHR30204:SF90">
    <property type="entry name" value="HTH-TYPE TRANSCRIPTIONAL ACTIVATOR MTA"/>
    <property type="match status" value="1"/>
</dbReference>
<dbReference type="AlphaFoldDB" id="A0A7X4LK53"/>
<keyword evidence="2" id="KW-0175">Coiled coil</keyword>
<sequence length="272" mass="30853">MRLSHLGIRLFSIQEFSRITDISPHTLRFFDKINLLTPLRQPNGYRQYTVKQIAQAEVITLLQKAKMSNTTIASLLQGGMTKDMIAQFKESHLALREEMRQLEIAHNQLGEAIHRLEEMAFVKDNLNQPFCVYRDATTLGYVESGTEPTHIVDLFATIHRIIGEPSWAYLKTHGVITASSAVNGNAYPLLAMYVDDARLMKHRTMMMPAGRYWSVYSAGSMENNPAVGELIQLVHQSGHSIPETIYIQQVSGPMMEQNKQKFIVQILLHIGK</sequence>
<feature type="coiled-coil region" evidence="2">
    <location>
        <begin position="85"/>
        <end position="119"/>
    </location>
</feature>
<dbReference type="InterPro" id="IPR047057">
    <property type="entry name" value="MerR_fam"/>
</dbReference>
<dbReference type="PANTHER" id="PTHR30204">
    <property type="entry name" value="REDOX-CYCLING DRUG-SENSING TRANSCRIPTIONAL ACTIVATOR SOXR"/>
    <property type="match status" value="1"/>
</dbReference>
<protein>
    <submittedName>
        <fullName evidence="4">MerR family transcriptional regulator</fullName>
    </submittedName>
</protein>
<dbReference type="Pfam" id="PF13411">
    <property type="entry name" value="MerR_1"/>
    <property type="match status" value="1"/>
</dbReference>
<evidence type="ECO:0000313" key="5">
    <source>
        <dbReference type="Proteomes" id="UP000462621"/>
    </source>
</evidence>
<keyword evidence="1" id="KW-0238">DNA-binding</keyword>
<dbReference type="PROSITE" id="PS50937">
    <property type="entry name" value="HTH_MERR_2"/>
    <property type="match status" value="1"/>
</dbReference>
<name>A0A7X4LK53_9VIBR</name>
<dbReference type="EMBL" id="WEKT01000013">
    <property type="protein sequence ID" value="MZI93450.1"/>
    <property type="molecule type" value="Genomic_DNA"/>
</dbReference>
<reference evidence="4 5" key="1">
    <citation type="submission" date="2019-10" db="EMBL/GenBank/DDBJ databases">
        <title>Vibrio sp. nov. isolated from a shrimp pond.</title>
        <authorList>
            <person name="Gomez-Gil B."/>
            <person name="Enciso-Ibarra J."/>
            <person name="Enciso-Ibarra K."/>
            <person name="Bolan-Mejia C."/>
        </authorList>
    </citation>
    <scope>NUCLEOTIDE SEQUENCE [LARGE SCALE GENOMIC DNA]</scope>
    <source>
        <strain evidence="4 5">CAIM 722</strain>
    </source>
</reference>
<gene>
    <name evidence="4" type="ORF">F9817_09590</name>
</gene>
<feature type="domain" description="HTH merR-type" evidence="3">
    <location>
        <begin position="10"/>
        <end position="78"/>
    </location>
</feature>
<dbReference type="Gene3D" id="1.10.1660.10">
    <property type="match status" value="1"/>
</dbReference>
<dbReference type="CDD" id="cd00592">
    <property type="entry name" value="HTH_MerR-like"/>
    <property type="match status" value="1"/>
</dbReference>
<keyword evidence="5" id="KW-1185">Reference proteome</keyword>
<proteinExistence type="predicted"/>
<dbReference type="SUPFAM" id="SSF46955">
    <property type="entry name" value="Putative DNA-binding domain"/>
    <property type="match status" value="1"/>
</dbReference>
<evidence type="ECO:0000259" key="3">
    <source>
        <dbReference type="PROSITE" id="PS50937"/>
    </source>
</evidence>
<dbReference type="InterPro" id="IPR000551">
    <property type="entry name" value="MerR-type_HTH_dom"/>
</dbReference>
<dbReference type="GO" id="GO:0003700">
    <property type="term" value="F:DNA-binding transcription factor activity"/>
    <property type="evidence" value="ECO:0007669"/>
    <property type="project" value="InterPro"/>
</dbReference>
<dbReference type="SMART" id="SM00422">
    <property type="entry name" value="HTH_MERR"/>
    <property type="match status" value="1"/>
</dbReference>
<dbReference type="Proteomes" id="UP000462621">
    <property type="component" value="Unassembled WGS sequence"/>
</dbReference>
<organism evidence="4 5">
    <name type="scientific">Vibrio eleionomae</name>
    <dbReference type="NCBI Taxonomy" id="2653505"/>
    <lineage>
        <taxon>Bacteria</taxon>
        <taxon>Pseudomonadati</taxon>
        <taxon>Pseudomonadota</taxon>
        <taxon>Gammaproteobacteria</taxon>
        <taxon>Vibrionales</taxon>
        <taxon>Vibrionaceae</taxon>
        <taxon>Vibrio</taxon>
    </lineage>
</organism>
<dbReference type="InterPro" id="IPR009061">
    <property type="entry name" value="DNA-bd_dom_put_sf"/>
</dbReference>
<evidence type="ECO:0000256" key="2">
    <source>
        <dbReference type="SAM" id="Coils"/>
    </source>
</evidence>